<gene>
    <name evidence="6" type="ORF">F0357_20995</name>
</gene>
<evidence type="ECO:0000313" key="7">
    <source>
        <dbReference type="Proteomes" id="UP000332515"/>
    </source>
</evidence>
<evidence type="ECO:0000256" key="1">
    <source>
        <dbReference type="ARBA" id="ARBA00009156"/>
    </source>
</evidence>
<protein>
    <submittedName>
        <fullName evidence="6">FGGY-family carbohydrate kinase</fullName>
    </submittedName>
</protein>
<evidence type="ECO:0000259" key="5">
    <source>
        <dbReference type="Pfam" id="PF02782"/>
    </source>
</evidence>
<dbReference type="GO" id="GO:0004856">
    <property type="term" value="F:D-xylulokinase activity"/>
    <property type="evidence" value="ECO:0007669"/>
    <property type="project" value="TreeGrafter"/>
</dbReference>
<reference evidence="6 7" key="1">
    <citation type="submission" date="2019-09" db="EMBL/GenBank/DDBJ databases">
        <title>Segnochrobactrum spirostomi gen. nov., sp. nov., isolated from the ciliate Spirostomum cf. yagiui and description of a novel family, Segnochrobactraceae fam. nov. within the order Rhizobiales of the class Alphaproteobacteria.</title>
        <authorList>
            <person name="Akter S."/>
            <person name="Shazib S.U.A."/>
            <person name="Shin M.K."/>
        </authorList>
    </citation>
    <scope>NUCLEOTIDE SEQUENCE [LARGE SCALE GENOMIC DNA]</scope>
    <source>
        <strain evidence="6 7">Sp-1</strain>
    </source>
</reference>
<feature type="domain" description="Carbohydrate kinase FGGY C-terminal" evidence="5">
    <location>
        <begin position="256"/>
        <end position="416"/>
    </location>
</feature>
<evidence type="ECO:0000313" key="6">
    <source>
        <dbReference type="EMBL" id="MQT15087.1"/>
    </source>
</evidence>
<feature type="domain" description="Carbohydrate kinase FGGY N-terminal" evidence="4">
    <location>
        <begin position="10"/>
        <end position="105"/>
    </location>
</feature>
<dbReference type="InterPro" id="IPR018485">
    <property type="entry name" value="FGGY_C"/>
</dbReference>
<dbReference type="GO" id="GO:0005829">
    <property type="term" value="C:cytosol"/>
    <property type="evidence" value="ECO:0007669"/>
    <property type="project" value="TreeGrafter"/>
</dbReference>
<sequence>MTEATSSAFAIGIDIGTSGVRAVALDRAGQTVATASHPFETPAEVRRPAAWWAGVEHCLGALRSATPLDGVAGLAVDGTSGTVLALDAAGAPIGDALLYNDRCTDPAALAAIAAAAPADSPALGGTSPLGKAIELAHRPGTVRILHQADWVASRLGDGIVVSDENNALKTGYDLQTESWPAWIAATGFDVGLLPPVRRVGTGLGAVGAAGRALGLPAAAIVHAGTTDGCASFLATGAREVGDGVTALGSTLVLKLLSDRPVFASDYGIYSHRIGDLWLPGGASNSGGAVLKALFGDAAIEALSASLDPDHPTGLDYYPLAAPGERFPVSDPAFPPRLEPRPADDARFFQGVLEGIAAIEALGYRRLAEHGAPALKSVRSVGGGARSAGWTKIRAARLGVPMREALSTDAAAGAARLVLANHALP</sequence>
<dbReference type="Proteomes" id="UP000332515">
    <property type="component" value="Unassembled WGS sequence"/>
</dbReference>
<dbReference type="PANTHER" id="PTHR10196">
    <property type="entry name" value="SUGAR KINASE"/>
    <property type="match status" value="1"/>
</dbReference>
<keyword evidence="2" id="KW-0808">Transferase</keyword>
<dbReference type="Gene3D" id="3.30.420.40">
    <property type="match status" value="2"/>
</dbReference>
<evidence type="ECO:0000256" key="2">
    <source>
        <dbReference type="ARBA" id="ARBA00022679"/>
    </source>
</evidence>
<proteinExistence type="inferred from homology"/>
<dbReference type="GO" id="GO:0019150">
    <property type="term" value="F:D-ribulokinase activity"/>
    <property type="evidence" value="ECO:0007669"/>
    <property type="project" value="TreeGrafter"/>
</dbReference>
<keyword evidence="7" id="KW-1185">Reference proteome</keyword>
<comment type="similarity">
    <text evidence="1">Belongs to the FGGY kinase family.</text>
</comment>
<dbReference type="Pfam" id="PF02782">
    <property type="entry name" value="FGGY_C"/>
    <property type="match status" value="1"/>
</dbReference>
<comment type="caution">
    <text evidence="6">The sequence shown here is derived from an EMBL/GenBank/DDBJ whole genome shotgun (WGS) entry which is preliminary data.</text>
</comment>
<dbReference type="CDD" id="cd07783">
    <property type="entry name" value="ASKHA_NBD_FGGY_SePSK_AtXK1-like"/>
    <property type="match status" value="1"/>
</dbReference>
<evidence type="ECO:0000259" key="4">
    <source>
        <dbReference type="Pfam" id="PF00370"/>
    </source>
</evidence>
<dbReference type="GO" id="GO:0005997">
    <property type="term" value="P:xylulose metabolic process"/>
    <property type="evidence" value="ECO:0007669"/>
    <property type="project" value="TreeGrafter"/>
</dbReference>
<dbReference type="EMBL" id="VWNA01000003">
    <property type="protein sequence ID" value="MQT15087.1"/>
    <property type="molecule type" value="Genomic_DNA"/>
</dbReference>
<evidence type="ECO:0000256" key="3">
    <source>
        <dbReference type="ARBA" id="ARBA00022777"/>
    </source>
</evidence>
<dbReference type="RefSeq" id="WP_312861767.1">
    <property type="nucleotide sequence ID" value="NZ_VWNA01000003.1"/>
</dbReference>
<dbReference type="SUPFAM" id="SSF53067">
    <property type="entry name" value="Actin-like ATPase domain"/>
    <property type="match status" value="2"/>
</dbReference>
<organism evidence="6 7">
    <name type="scientific">Segnochrobactrum spirostomi</name>
    <dbReference type="NCBI Taxonomy" id="2608987"/>
    <lineage>
        <taxon>Bacteria</taxon>
        <taxon>Pseudomonadati</taxon>
        <taxon>Pseudomonadota</taxon>
        <taxon>Alphaproteobacteria</taxon>
        <taxon>Hyphomicrobiales</taxon>
        <taxon>Segnochrobactraceae</taxon>
        <taxon>Segnochrobactrum</taxon>
    </lineage>
</organism>
<accession>A0A6A7Y9P5</accession>
<dbReference type="InterPro" id="IPR043129">
    <property type="entry name" value="ATPase_NBD"/>
</dbReference>
<name>A0A6A7Y9P5_9HYPH</name>
<dbReference type="AlphaFoldDB" id="A0A6A7Y9P5"/>
<dbReference type="Pfam" id="PF00370">
    <property type="entry name" value="FGGY_N"/>
    <property type="match status" value="1"/>
</dbReference>
<dbReference type="InterPro" id="IPR018484">
    <property type="entry name" value="FGGY_N"/>
</dbReference>
<keyword evidence="3 6" id="KW-0418">Kinase</keyword>
<dbReference type="PANTHER" id="PTHR10196:SF80">
    <property type="entry name" value="D-RIBULOSE KINASE"/>
    <property type="match status" value="1"/>
</dbReference>